<dbReference type="Proteomes" id="UP000483035">
    <property type="component" value="Unassembled WGS sequence"/>
</dbReference>
<dbReference type="GO" id="GO:0050660">
    <property type="term" value="F:flavin adenine dinucleotide binding"/>
    <property type="evidence" value="ECO:0007669"/>
    <property type="project" value="InterPro"/>
</dbReference>
<dbReference type="InterPro" id="IPR012132">
    <property type="entry name" value="GMC_OxRdtase"/>
</dbReference>
<keyword evidence="6" id="KW-0812">Transmembrane</keyword>
<protein>
    <recommendedName>
        <fullName evidence="7">Glucose-methanol-choline oxidoreductase N-terminal domain-containing protein</fullName>
    </recommendedName>
</protein>
<feature type="binding site" evidence="5">
    <location>
        <position position="247"/>
    </location>
    <ligand>
        <name>FAD</name>
        <dbReference type="ChEBI" id="CHEBI:57692"/>
    </ligand>
</feature>
<evidence type="ECO:0000256" key="6">
    <source>
        <dbReference type="SAM" id="Phobius"/>
    </source>
</evidence>
<dbReference type="PANTHER" id="PTHR11552:SF147">
    <property type="entry name" value="CHOLINE DEHYDROGENASE, MITOCHONDRIAL"/>
    <property type="match status" value="1"/>
</dbReference>
<dbReference type="Gene3D" id="3.50.50.60">
    <property type="entry name" value="FAD/NAD(P)-binding domain"/>
    <property type="match status" value="1"/>
</dbReference>
<organism evidence="8 9">
    <name type="scientific">Rhizobium lusitanum</name>
    <dbReference type="NCBI Taxonomy" id="293958"/>
    <lineage>
        <taxon>Bacteria</taxon>
        <taxon>Pseudomonadati</taxon>
        <taxon>Pseudomonadota</taxon>
        <taxon>Alphaproteobacteria</taxon>
        <taxon>Hyphomicrobiales</taxon>
        <taxon>Rhizobiaceae</taxon>
        <taxon>Rhizobium/Agrobacterium group</taxon>
        <taxon>Rhizobium</taxon>
    </lineage>
</organism>
<dbReference type="PIRSF" id="PIRSF000137">
    <property type="entry name" value="Alcohol_oxidase"/>
    <property type="match status" value="1"/>
</dbReference>
<proteinExistence type="inferred from homology"/>
<feature type="domain" description="Glucose-methanol-choline oxidoreductase N-terminal" evidence="7">
    <location>
        <begin position="281"/>
        <end position="295"/>
    </location>
</feature>
<comment type="similarity">
    <text evidence="2">Belongs to the GMC oxidoreductase family.</text>
</comment>
<dbReference type="SUPFAM" id="SSF51905">
    <property type="entry name" value="FAD/NAD(P)-binding domain"/>
    <property type="match status" value="1"/>
</dbReference>
<comment type="caution">
    <text evidence="8">The sequence shown here is derived from an EMBL/GenBank/DDBJ whole genome shotgun (WGS) entry which is preliminary data.</text>
</comment>
<evidence type="ECO:0000256" key="5">
    <source>
        <dbReference type="PIRSR" id="PIRSR000137-2"/>
    </source>
</evidence>
<dbReference type="AlphaFoldDB" id="A0A6L9UI63"/>
<name>A0A6L9UI63_9HYPH</name>
<dbReference type="InterPro" id="IPR000172">
    <property type="entry name" value="GMC_OxRdtase_N"/>
</dbReference>
<feature type="transmembrane region" description="Helical" evidence="6">
    <location>
        <begin position="6"/>
        <end position="23"/>
    </location>
</feature>
<dbReference type="InterPro" id="IPR007867">
    <property type="entry name" value="GMC_OxRtase_C"/>
</dbReference>
<evidence type="ECO:0000313" key="8">
    <source>
        <dbReference type="EMBL" id="NEI73827.1"/>
    </source>
</evidence>
<dbReference type="RefSeq" id="WP_163992507.1">
    <property type="nucleotide sequence ID" value="NZ_WUEY01000022.1"/>
</dbReference>
<reference evidence="8 9" key="1">
    <citation type="submission" date="2019-12" db="EMBL/GenBank/DDBJ databases">
        <title>Rhizobium genotypes associated with high levels of biological nitrogen fixation by grain legumes in a temperate-maritime cropping system.</title>
        <authorList>
            <person name="Maluk M."/>
            <person name="Francesc Ferrando Molina F."/>
            <person name="Lopez Del Egido L."/>
            <person name="Lafos M."/>
            <person name="Langarica-Fuentes A."/>
            <person name="Gebre Yohannes G."/>
            <person name="Young M.W."/>
            <person name="Martin P."/>
            <person name="Gantlett R."/>
            <person name="Kenicer G."/>
            <person name="Hawes C."/>
            <person name="Begg G.S."/>
            <person name="Quilliam R.S."/>
            <person name="Squire G.R."/>
            <person name="Poole P.S."/>
            <person name="Young P.W."/>
            <person name="Iannetta P.M."/>
            <person name="James E.K."/>
        </authorList>
    </citation>
    <scope>NUCLEOTIDE SEQUENCE [LARGE SCALE GENOMIC DNA]</scope>
    <source>
        <strain evidence="8 9">JHI1118</strain>
    </source>
</reference>
<dbReference type="PROSITE" id="PS00624">
    <property type="entry name" value="GMC_OXRED_2"/>
    <property type="match status" value="1"/>
</dbReference>
<keyword evidence="4 5" id="KW-0274">FAD</keyword>
<dbReference type="Pfam" id="PF05199">
    <property type="entry name" value="GMC_oxred_C"/>
    <property type="match status" value="1"/>
</dbReference>
<dbReference type="SUPFAM" id="SSF54373">
    <property type="entry name" value="FAD-linked reductases, C-terminal domain"/>
    <property type="match status" value="1"/>
</dbReference>
<keyword evidence="6" id="KW-1133">Transmembrane helix</keyword>
<keyword evidence="3" id="KW-0285">Flavoprotein</keyword>
<dbReference type="InterPro" id="IPR036188">
    <property type="entry name" value="FAD/NAD-bd_sf"/>
</dbReference>
<evidence type="ECO:0000256" key="3">
    <source>
        <dbReference type="ARBA" id="ARBA00022630"/>
    </source>
</evidence>
<gene>
    <name evidence="8" type="ORF">GR212_30180</name>
</gene>
<sequence length="565" mass="60943">MPEFDYIIVGGGAAGCVLANRLSENPATRVCLVEAGMDRNARKAIVRIPLAMVTFMAPALAFLGGPKFMSWFETEPEPGLQGRSIALPRGKGTGGSTNVNGQIFIRGQREDFDHWRDLGNPGWGYDDLLPYFRKLERFEILAEPGSAKHIHFGDTPLERQIDPAYHGTDGPLNIAPLRSVNPMAEVFLDAAQKAGHSLNADFNGVRQNGVGLYTFTQKNGERVTAEGAYLDPVRHRPNLTVMSETNVTRIVFDDRKATGIAFRRRGQSGALDAREVILSAGSFVSPHLLMLSGIGNAKDLARHGIAVVADLPGVGENLQDHLDVTIEYRAKSITPYGVSWRALPRNVGHVLNWLFNKRGLFSSTTGEGGGFISTDPASDRPDIQLFFCTGRANTQAASGFTGHGFLMHVCQLRPGSIGRVALKSTDPGEKPSIRYNFFRGDSTMDVLRKGIRMARAIAAQAPFAPHLEAEIDPGLEIESDGALNAFIRERVGTLFHPVGTCAMGCGERAVIDPATMRVHGVQGLRVVDASIMPSIVSANTVAATYCLAEKAADLIRIADVAGTAT</sequence>
<comment type="cofactor">
    <cofactor evidence="1 5">
        <name>FAD</name>
        <dbReference type="ChEBI" id="CHEBI:57692"/>
    </cofactor>
</comment>
<keyword evidence="6" id="KW-0472">Membrane</keyword>
<feature type="transmembrane region" description="Helical" evidence="6">
    <location>
        <begin position="44"/>
        <end position="64"/>
    </location>
</feature>
<accession>A0A6L9UI63</accession>
<dbReference type="Pfam" id="PF00732">
    <property type="entry name" value="GMC_oxred_N"/>
    <property type="match status" value="1"/>
</dbReference>
<evidence type="ECO:0000256" key="1">
    <source>
        <dbReference type="ARBA" id="ARBA00001974"/>
    </source>
</evidence>
<evidence type="ECO:0000256" key="4">
    <source>
        <dbReference type="ARBA" id="ARBA00022827"/>
    </source>
</evidence>
<evidence type="ECO:0000256" key="2">
    <source>
        <dbReference type="ARBA" id="ARBA00010790"/>
    </source>
</evidence>
<dbReference type="EMBL" id="WUEY01000022">
    <property type="protein sequence ID" value="NEI73827.1"/>
    <property type="molecule type" value="Genomic_DNA"/>
</dbReference>
<evidence type="ECO:0000313" key="9">
    <source>
        <dbReference type="Proteomes" id="UP000483035"/>
    </source>
</evidence>
<dbReference type="GO" id="GO:0016614">
    <property type="term" value="F:oxidoreductase activity, acting on CH-OH group of donors"/>
    <property type="evidence" value="ECO:0007669"/>
    <property type="project" value="InterPro"/>
</dbReference>
<dbReference type="PANTHER" id="PTHR11552">
    <property type="entry name" value="GLUCOSE-METHANOL-CHOLINE GMC OXIDOREDUCTASE"/>
    <property type="match status" value="1"/>
</dbReference>
<dbReference type="Gene3D" id="3.30.560.10">
    <property type="entry name" value="Glucose Oxidase, domain 3"/>
    <property type="match status" value="1"/>
</dbReference>
<evidence type="ECO:0000259" key="7">
    <source>
        <dbReference type="PROSITE" id="PS00624"/>
    </source>
</evidence>